<accession>D3DXQ2</accession>
<protein>
    <submittedName>
        <fullName evidence="1">Uncharacterized protein</fullName>
    </submittedName>
</protein>
<proteinExistence type="predicted"/>
<dbReference type="KEGG" id="rme:Rmet_6457"/>
<sequence>MAEPAEDGGVDAGADMAVGSKPDMRQLFAEIVHNDRPQIRIGCAKMHNLTLSLQ</sequence>
<dbReference type="EMBL" id="CP000352">
    <property type="protein sequence ID" value="ADC45072.1"/>
    <property type="molecule type" value="Genomic_DNA"/>
</dbReference>
<name>D3DXQ2_CUPMC</name>
<dbReference type="Proteomes" id="UP000002429">
    <property type="component" value="Chromosome"/>
</dbReference>
<evidence type="ECO:0000313" key="1">
    <source>
        <dbReference type="EMBL" id="ADC45072.1"/>
    </source>
</evidence>
<dbReference type="AlphaFoldDB" id="D3DXQ2"/>
<reference evidence="2" key="1">
    <citation type="journal article" date="2010" name="PLoS ONE">
        <title>The complete genome sequence of Cupriavidus metallidurans strain CH34, a master survivalist in harsh and anthropogenic environments.</title>
        <authorList>
            <person name="Janssen P.J."/>
            <person name="Van Houdt R."/>
            <person name="Moors H."/>
            <person name="Monsieurs P."/>
            <person name="Morin N."/>
            <person name="Michaux A."/>
            <person name="Benotmane M.A."/>
            <person name="Leys N."/>
            <person name="Vallaeys T."/>
            <person name="Lapidus A."/>
            <person name="Monchy S."/>
            <person name="Medigue C."/>
            <person name="Taghavi S."/>
            <person name="McCorkle S."/>
            <person name="Dunn J."/>
            <person name="van der Lelie D."/>
            <person name="Mergeay M."/>
        </authorList>
    </citation>
    <scope>NUCLEOTIDE SEQUENCE [LARGE SCALE GENOMIC DNA]</scope>
    <source>
        <strain evidence="2">ATCC 43123 / DSM 2839 / NBRC 102507 / CH34</strain>
    </source>
</reference>
<keyword evidence="2" id="KW-1185">Reference proteome</keyword>
<dbReference type="HOGENOM" id="CLU_3047194_0_0_4"/>
<evidence type="ECO:0000313" key="2">
    <source>
        <dbReference type="Proteomes" id="UP000002429"/>
    </source>
</evidence>
<gene>
    <name evidence="1" type="ordered locus">Rmet_6457</name>
</gene>
<organism evidence="1 2">
    <name type="scientific">Cupriavidus metallidurans (strain ATCC 43123 / DSM 2839 / NBRC 102507 / CH34)</name>
    <name type="common">Ralstonia metallidurans</name>
    <dbReference type="NCBI Taxonomy" id="266264"/>
    <lineage>
        <taxon>Bacteria</taxon>
        <taxon>Pseudomonadati</taxon>
        <taxon>Pseudomonadota</taxon>
        <taxon>Betaproteobacteria</taxon>
        <taxon>Burkholderiales</taxon>
        <taxon>Burkholderiaceae</taxon>
        <taxon>Cupriavidus</taxon>
    </lineage>
</organism>